<dbReference type="SUPFAM" id="SSF52096">
    <property type="entry name" value="ClpP/crotonase"/>
    <property type="match status" value="2"/>
</dbReference>
<dbReference type="AlphaFoldDB" id="A0A8S1IQX4"/>
<feature type="domain" description="Peptidase S49" evidence="9">
    <location>
        <begin position="300"/>
        <end position="448"/>
    </location>
</feature>
<feature type="domain" description="Peptidase S49" evidence="9">
    <location>
        <begin position="52"/>
        <end position="203"/>
    </location>
</feature>
<sequence length="574" mass="62249">MFSRATSLPAVCECLIKAAYDPRVAGLFIKVGLLSCGWAKVEEIRRHIDFFRQSGKFTIGYMERGNEKEYFLLSACEEVYLPPSGSLGLRGLSVSATFLRGTLNKIGIEPQVRRIGKYKSAGDQLLREDMSEPQREQLTALLEDLYSGFVAGVAKSRSKAENEVIDMLEEGFVDTESFREGGWVTDLKYMDELIDMVKERQKVDKKKKLKRVTLRRYASVSPSAFGLGAGKVIAVIRASGSITGAQMAQAGSITTKQTIREIQQARDNKAVKAIVLRVDSPGGDALASDIMWRELQKAAVEKPVIASMSDVAASGGYYLAMAASKIVAEGLTITGSIGVVLGKFSLQELYKKIGVGKEMLSKGRYAEILAESRSFSKEEEEYFTRLAEHSYTEFRNKAAECRGMATEEMQELAQGRVWSGRRAADVGLIDAVGGISRAIAVAKQAADIAPDKPVRLMELSRQKGSPLEALQGAGAMAGTLTWVLFLLFGLGSLIKSRGQEGKADFVIDAALAAVGLAGPLLQSKQSDVEYLMEDVSLDDGPAKDVAPQAVLDESLMAASGNLPPLLRDLISKLL</sequence>
<comment type="caution">
    <text evidence="10">The sequence shown here is derived from an EMBL/GenBank/DDBJ whole genome shotgun (WGS) entry which is preliminary data.</text>
</comment>
<feature type="active site" description="Proton donor/acceptor" evidence="7">
    <location>
        <position position="119"/>
    </location>
</feature>
<evidence type="ECO:0000256" key="2">
    <source>
        <dbReference type="ARBA" id="ARBA00008683"/>
    </source>
</evidence>
<keyword evidence="8" id="KW-1133">Transmembrane helix</keyword>
<dbReference type="GO" id="GO:0016020">
    <property type="term" value="C:membrane"/>
    <property type="evidence" value="ECO:0007669"/>
    <property type="project" value="UniProtKB-SubCell"/>
</dbReference>
<dbReference type="InterPro" id="IPR004634">
    <property type="entry name" value="Pept_S49_pIV"/>
</dbReference>
<evidence type="ECO:0000313" key="10">
    <source>
        <dbReference type="EMBL" id="CAD7696645.1"/>
    </source>
</evidence>
<dbReference type="OrthoDB" id="45421at2759"/>
<organism evidence="10 11">
    <name type="scientific">Ostreobium quekettii</name>
    <dbReference type="NCBI Taxonomy" id="121088"/>
    <lineage>
        <taxon>Eukaryota</taxon>
        <taxon>Viridiplantae</taxon>
        <taxon>Chlorophyta</taxon>
        <taxon>core chlorophytes</taxon>
        <taxon>Ulvophyceae</taxon>
        <taxon>TCBD clade</taxon>
        <taxon>Bryopsidales</taxon>
        <taxon>Ostreobineae</taxon>
        <taxon>Ostreobiaceae</taxon>
        <taxon>Ostreobium</taxon>
    </lineage>
</organism>
<dbReference type="Pfam" id="PF01343">
    <property type="entry name" value="Peptidase_S49"/>
    <property type="match status" value="2"/>
</dbReference>
<dbReference type="Gene3D" id="3.90.226.10">
    <property type="entry name" value="2-enoyl-CoA Hydratase, Chain A, domain 1"/>
    <property type="match status" value="3"/>
</dbReference>
<dbReference type="PIRSF" id="PIRSF001217">
    <property type="entry name" value="Protease_4_SppA"/>
    <property type="match status" value="1"/>
</dbReference>
<protein>
    <recommendedName>
        <fullName evidence="9">Peptidase S49 domain-containing protein</fullName>
    </recommendedName>
</protein>
<dbReference type="EMBL" id="CAJHUC010000518">
    <property type="protein sequence ID" value="CAD7696645.1"/>
    <property type="molecule type" value="Genomic_DNA"/>
</dbReference>
<evidence type="ECO:0000313" key="11">
    <source>
        <dbReference type="Proteomes" id="UP000708148"/>
    </source>
</evidence>
<keyword evidence="8" id="KW-0812">Transmembrane</keyword>
<evidence type="ECO:0000256" key="6">
    <source>
        <dbReference type="ARBA" id="ARBA00023136"/>
    </source>
</evidence>
<dbReference type="PANTHER" id="PTHR33209">
    <property type="entry name" value="PROTEASE 4"/>
    <property type="match status" value="1"/>
</dbReference>
<evidence type="ECO:0000259" key="9">
    <source>
        <dbReference type="Pfam" id="PF01343"/>
    </source>
</evidence>
<name>A0A8S1IQX4_9CHLO</name>
<keyword evidence="4" id="KW-0378">Hydrolase</keyword>
<evidence type="ECO:0000256" key="1">
    <source>
        <dbReference type="ARBA" id="ARBA00004370"/>
    </source>
</evidence>
<dbReference type="PANTHER" id="PTHR33209:SF1">
    <property type="entry name" value="PEPTIDASE S49 DOMAIN-CONTAINING PROTEIN"/>
    <property type="match status" value="1"/>
</dbReference>
<dbReference type="Gene3D" id="6.20.330.10">
    <property type="match status" value="2"/>
</dbReference>
<feature type="active site" description="Nucleophile" evidence="7">
    <location>
        <position position="314"/>
    </location>
</feature>
<dbReference type="InterPro" id="IPR047217">
    <property type="entry name" value="S49_SppA_67K_type_N"/>
</dbReference>
<comment type="subcellular location">
    <subcellularLocation>
        <location evidence="1">Membrane</location>
    </subcellularLocation>
</comment>
<gene>
    <name evidence="10" type="ORF">OSTQU699_LOCUS2006</name>
</gene>
<comment type="similarity">
    <text evidence="2">Belongs to the peptidase S49 family.</text>
</comment>
<evidence type="ECO:0000256" key="8">
    <source>
        <dbReference type="SAM" id="Phobius"/>
    </source>
</evidence>
<evidence type="ECO:0000256" key="7">
    <source>
        <dbReference type="PIRSR" id="PIRSR001217-1"/>
    </source>
</evidence>
<reference evidence="10" key="1">
    <citation type="submission" date="2020-12" db="EMBL/GenBank/DDBJ databases">
        <authorList>
            <person name="Iha C."/>
        </authorList>
    </citation>
    <scope>NUCLEOTIDE SEQUENCE</scope>
</reference>
<evidence type="ECO:0000256" key="4">
    <source>
        <dbReference type="ARBA" id="ARBA00022801"/>
    </source>
</evidence>
<dbReference type="NCBIfam" id="TIGR00706">
    <property type="entry name" value="SppA_dom"/>
    <property type="match status" value="1"/>
</dbReference>
<dbReference type="InterPro" id="IPR029045">
    <property type="entry name" value="ClpP/crotonase-like_dom_sf"/>
</dbReference>
<dbReference type="GO" id="GO:0008236">
    <property type="term" value="F:serine-type peptidase activity"/>
    <property type="evidence" value="ECO:0007669"/>
    <property type="project" value="UniProtKB-KW"/>
</dbReference>
<dbReference type="InterPro" id="IPR004635">
    <property type="entry name" value="Pept_S49_SppA"/>
</dbReference>
<feature type="transmembrane region" description="Helical" evidence="8">
    <location>
        <begin position="469"/>
        <end position="493"/>
    </location>
</feature>
<dbReference type="Proteomes" id="UP000708148">
    <property type="component" value="Unassembled WGS sequence"/>
</dbReference>
<keyword evidence="11" id="KW-1185">Reference proteome</keyword>
<dbReference type="InterPro" id="IPR002142">
    <property type="entry name" value="Peptidase_S49"/>
</dbReference>
<keyword evidence="6 8" id="KW-0472">Membrane</keyword>
<evidence type="ECO:0000256" key="3">
    <source>
        <dbReference type="ARBA" id="ARBA00022670"/>
    </source>
</evidence>
<dbReference type="GO" id="GO:0006465">
    <property type="term" value="P:signal peptide processing"/>
    <property type="evidence" value="ECO:0007669"/>
    <property type="project" value="InterPro"/>
</dbReference>
<keyword evidence="5" id="KW-0720">Serine protease</keyword>
<proteinExistence type="inferred from homology"/>
<dbReference type="CDD" id="cd07023">
    <property type="entry name" value="S49_Sppa_N_C"/>
    <property type="match status" value="1"/>
</dbReference>
<evidence type="ECO:0000256" key="5">
    <source>
        <dbReference type="ARBA" id="ARBA00022825"/>
    </source>
</evidence>
<accession>A0A8S1IQX4</accession>
<dbReference type="CDD" id="cd07018">
    <property type="entry name" value="S49_SppA_67K_type"/>
    <property type="match status" value="1"/>
</dbReference>
<keyword evidence="3" id="KW-0645">Protease</keyword>
<dbReference type="InterPro" id="IPR047272">
    <property type="entry name" value="S49_SppA_C"/>
</dbReference>